<reference evidence="7 8" key="1">
    <citation type="submission" date="2024-03" db="EMBL/GenBank/DDBJ databases">
        <title>Community enrichment and isolation of bacterial strains for fucoidan degradation.</title>
        <authorList>
            <person name="Sichert A."/>
        </authorList>
    </citation>
    <scope>NUCLEOTIDE SEQUENCE [LARGE SCALE GENOMIC DNA]</scope>
    <source>
        <strain evidence="7 8">AS12</strain>
    </source>
</reference>
<name>A0ABU9SQN7_9ALTE</name>
<dbReference type="InterPro" id="IPR003439">
    <property type="entry name" value="ABC_transporter-like_ATP-bd"/>
</dbReference>
<evidence type="ECO:0000256" key="3">
    <source>
        <dbReference type="ARBA" id="ARBA00022840"/>
    </source>
</evidence>
<accession>A0ABU9SQN7</accession>
<dbReference type="GO" id="GO:0005524">
    <property type="term" value="F:ATP binding"/>
    <property type="evidence" value="ECO:0007669"/>
    <property type="project" value="UniProtKB-KW"/>
</dbReference>
<protein>
    <submittedName>
        <fullName evidence="7">ABC transporter ATP-binding protein</fullName>
    </submittedName>
</protein>
<keyword evidence="2" id="KW-0547">Nucleotide-binding</keyword>
<dbReference type="InterPro" id="IPR003593">
    <property type="entry name" value="AAA+_ATPase"/>
</dbReference>
<dbReference type="Proteomes" id="UP001461163">
    <property type="component" value="Unassembled WGS sequence"/>
</dbReference>
<evidence type="ECO:0000256" key="1">
    <source>
        <dbReference type="ARBA" id="ARBA00022448"/>
    </source>
</evidence>
<dbReference type="Pfam" id="PF00005">
    <property type="entry name" value="ABC_tran"/>
    <property type="match status" value="1"/>
</dbReference>
<feature type="domain" description="ABC transporter" evidence="6">
    <location>
        <begin position="2"/>
        <end position="263"/>
    </location>
</feature>
<evidence type="ECO:0000256" key="4">
    <source>
        <dbReference type="ARBA" id="ARBA00022967"/>
    </source>
</evidence>
<dbReference type="PROSITE" id="PS50893">
    <property type="entry name" value="ABC_TRANSPORTER_2"/>
    <property type="match status" value="1"/>
</dbReference>
<dbReference type="InterPro" id="IPR027417">
    <property type="entry name" value="P-loop_NTPase"/>
</dbReference>
<evidence type="ECO:0000259" key="6">
    <source>
        <dbReference type="PROSITE" id="PS50893"/>
    </source>
</evidence>
<keyword evidence="3 7" id="KW-0067">ATP-binding</keyword>
<dbReference type="PROSITE" id="PS00211">
    <property type="entry name" value="ABC_TRANSPORTER_1"/>
    <property type="match status" value="1"/>
</dbReference>
<comment type="function">
    <text evidence="5">Part of the ABC transporter complex HmuTUV involved in hemin import. Responsible for energy coupling to the transport system.</text>
</comment>
<dbReference type="PANTHER" id="PTHR42794:SF1">
    <property type="entry name" value="HEMIN IMPORT ATP-BINDING PROTEIN HMUV"/>
    <property type="match status" value="1"/>
</dbReference>
<evidence type="ECO:0000256" key="2">
    <source>
        <dbReference type="ARBA" id="ARBA00022741"/>
    </source>
</evidence>
<dbReference type="SMART" id="SM00382">
    <property type="entry name" value="AAA"/>
    <property type="match status" value="1"/>
</dbReference>
<dbReference type="SUPFAM" id="SSF52540">
    <property type="entry name" value="P-loop containing nucleoside triphosphate hydrolases"/>
    <property type="match status" value="1"/>
</dbReference>
<keyword evidence="8" id="KW-1185">Reference proteome</keyword>
<evidence type="ECO:0000256" key="5">
    <source>
        <dbReference type="ARBA" id="ARBA00037066"/>
    </source>
</evidence>
<proteinExistence type="predicted"/>
<dbReference type="RefSeq" id="WP_342880821.1">
    <property type="nucleotide sequence ID" value="NZ_JBBMQS010000001.1"/>
</dbReference>
<gene>
    <name evidence="7" type="ORF">WNY77_02170</name>
</gene>
<dbReference type="EMBL" id="JBBMQS010000001">
    <property type="protein sequence ID" value="MEM5496194.1"/>
    <property type="molecule type" value="Genomic_DNA"/>
</dbReference>
<organism evidence="7 8">
    <name type="scientific">Paraglaciecola mesophila</name>
    <dbReference type="NCBI Taxonomy" id="197222"/>
    <lineage>
        <taxon>Bacteria</taxon>
        <taxon>Pseudomonadati</taxon>
        <taxon>Pseudomonadota</taxon>
        <taxon>Gammaproteobacteria</taxon>
        <taxon>Alteromonadales</taxon>
        <taxon>Alteromonadaceae</taxon>
        <taxon>Paraglaciecola</taxon>
    </lineage>
</organism>
<evidence type="ECO:0000313" key="8">
    <source>
        <dbReference type="Proteomes" id="UP001461163"/>
    </source>
</evidence>
<keyword evidence="4" id="KW-1278">Translocase</keyword>
<evidence type="ECO:0000313" key="7">
    <source>
        <dbReference type="EMBL" id="MEM5496194.1"/>
    </source>
</evidence>
<dbReference type="PANTHER" id="PTHR42794">
    <property type="entry name" value="HEMIN IMPORT ATP-BINDING PROTEIN HMUV"/>
    <property type="match status" value="1"/>
</dbReference>
<sequence length="278" mass="30310">MLNLYNIALNHGENTLLEGVNIQLDAGSFCTIIGENGCGKSTLLRCIAGLHAPLTGAIMLNERTLGDWQVKSLAKVRAFVNQHNQVQFAFLTEEILQLGRINQTETLAQSTALICQVAEQLSIAHLFGRDVRTLSGGERQRVFIAKALVQLLPATSIETTEGASTHVQNKRHGDGAKKRLDGKLLLLDEPTSALDFRFQKAMMDVIKTLCQQGLSVMCVSHDINLVLPYASEVILLANGRCLAQGRVADVITATNLQQCFGVMPKLIPQPDGVPYITH</sequence>
<keyword evidence="1" id="KW-0813">Transport</keyword>
<dbReference type="InterPro" id="IPR017871">
    <property type="entry name" value="ABC_transporter-like_CS"/>
</dbReference>
<comment type="caution">
    <text evidence="7">The sequence shown here is derived from an EMBL/GenBank/DDBJ whole genome shotgun (WGS) entry which is preliminary data.</text>
</comment>
<dbReference type="CDD" id="cd03214">
    <property type="entry name" value="ABC_Iron-Siderophores_B12_Hemin"/>
    <property type="match status" value="1"/>
</dbReference>
<dbReference type="Gene3D" id="3.40.50.300">
    <property type="entry name" value="P-loop containing nucleotide triphosphate hydrolases"/>
    <property type="match status" value="1"/>
</dbReference>